<comment type="caution">
    <text evidence="7">The sequence shown here is derived from an EMBL/GenBank/DDBJ whole genome shotgun (WGS) entry which is preliminary data.</text>
</comment>
<dbReference type="Pfam" id="PF02653">
    <property type="entry name" value="BPD_transp_2"/>
    <property type="match status" value="1"/>
</dbReference>
<keyword evidence="4 6" id="KW-1133">Transmembrane helix</keyword>
<dbReference type="GO" id="GO:0022857">
    <property type="term" value="F:transmembrane transporter activity"/>
    <property type="evidence" value="ECO:0007669"/>
    <property type="project" value="InterPro"/>
</dbReference>
<feature type="transmembrane region" description="Helical" evidence="6">
    <location>
        <begin position="270"/>
        <end position="287"/>
    </location>
</feature>
<dbReference type="GO" id="GO:0005886">
    <property type="term" value="C:plasma membrane"/>
    <property type="evidence" value="ECO:0007669"/>
    <property type="project" value="UniProtKB-SubCell"/>
</dbReference>
<feature type="transmembrane region" description="Helical" evidence="6">
    <location>
        <begin position="160"/>
        <end position="183"/>
    </location>
</feature>
<evidence type="ECO:0000256" key="6">
    <source>
        <dbReference type="SAM" id="Phobius"/>
    </source>
</evidence>
<organism evidence="7">
    <name type="scientific">bioreactor metagenome</name>
    <dbReference type="NCBI Taxonomy" id="1076179"/>
    <lineage>
        <taxon>unclassified sequences</taxon>
        <taxon>metagenomes</taxon>
        <taxon>ecological metagenomes</taxon>
    </lineage>
</organism>
<evidence type="ECO:0000256" key="3">
    <source>
        <dbReference type="ARBA" id="ARBA00022692"/>
    </source>
</evidence>
<feature type="transmembrane region" description="Helical" evidence="6">
    <location>
        <begin position="122"/>
        <end position="140"/>
    </location>
</feature>
<evidence type="ECO:0000256" key="1">
    <source>
        <dbReference type="ARBA" id="ARBA00004651"/>
    </source>
</evidence>
<accession>A0A644V071</accession>
<evidence type="ECO:0000313" key="7">
    <source>
        <dbReference type="EMBL" id="MPL84719.1"/>
    </source>
</evidence>
<dbReference type="PANTHER" id="PTHR32196:SF72">
    <property type="entry name" value="RIBOSE IMPORT PERMEASE PROTEIN RBSC"/>
    <property type="match status" value="1"/>
</dbReference>
<comment type="subcellular location">
    <subcellularLocation>
        <location evidence="1">Cell membrane</location>
        <topology evidence="1">Multi-pass membrane protein</topology>
    </subcellularLocation>
</comment>
<feature type="transmembrane region" description="Helical" evidence="6">
    <location>
        <begin position="12"/>
        <end position="30"/>
    </location>
</feature>
<keyword evidence="5 6" id="KW-0472">Membrane</keyword>
<evidence type="ECO:0000256" key="4">
    <source>
        <dbReference type="ARBA" id="ARBA00022989"/>
    </source>
</evidence>
<dbReference type="PANTHER" id="PTHR32196">
    <property type="entry name" value="ABC TRANSPORTER PERMEASE PROTEIN YPHD-RELATED-RELATED"/>
    <property type="match status" value="1"/>
</dbReference>
<feature type="transmembrane region" description="Helical" evidence="6">
    <location>
        <begin position="90"/>
        <end position="110"/>
    </location>
</feature>
<evidence type="ECO:0000256" key="5">
    <source>
        <dbReference type="ARBA" id="ARBA00023136"/>
    </source>
</evidence>
<gene>
    <name evidence="7" type="primary">rbsC_10</name>
    <name evidence="7" type="ORF">SDC9_30684</name>
</gene>
<dbReference type="EMBL" id="VSSQ01000193">
    <property type="protein sequence ID" value="MPL84719.1"/>
    <property type="molecule type" value="Genomic_DNA"/>
</dbReference>
<keyword evidence="3 6" id="KW-0812">Transmembrane</keyword>
<keyword evidence="2" id="KW-1003">Cell membrane</keyword>
<feature type="transmembrane region" description="Helical" evidence="6">
    <location>
        <begin position="36"/>
        <end position="56"/>
    </location>
</feature>
<dbReference type="CDD" id="cd06579">
    <property type="entry name" value="TM_PBP1_transp_AraH_like"/>
    <property type="match status" value="1"/>
</dbReference>
<feature type="transmembrane region" description="Helical" evidence="6">
    <location>
        <begin position="63"/>
        <end position="84"/>
    </location>
</feature>
<name>A0A644V071_9ZZZZ</name>
<reference evidence="7" key="1">
    <citation type="submission" date="2019-08" db="EMBL/GenBank/DDBJ databases">
        <authorList>
            <person name="Kucharzyk K."/>
            <person name="Murdoch R.W."/>
            <person name="Higgins S."/>
            <person name="Loffler F."/>
        </authorList>
    </citation>
    <scope>NUCLEOTIDE SEQUENCE</scope>
</reference>
<proteinExistence type="predicted"/>
<sequence length="320" mass="32885">MIRTLLGRMGPLLALILLFVAGSVMSPTFLTPENLLNVLTRSSVIGIIAIGATFVITAKGLDLSVGAMAALVAGLSILCMNGLLGTMGAGPALVLGLALALLFGGAAGLVNGGLVVWGRIDAFIVTLGTMGIMRSLITWMSDGGSISLDFALRGVGRPLYYGAVLGIPVPVLIFAALAILAEVAMTRMRFGRHVTAIGSNAEVARHSAIRVARVQLATYVLQGLCVGLATLIYIPRLGAVTPSTGMLWELEAIAAVIIGGTALSGGYGRVWGTVAGVLILGLVANILNLTSFVSPHLNGAFQGAIIVIAVFLQRRTAKSV</sequence>
<feature type="transmembrane region" description="Helical" evidence="6">
    <location>
        <begin position="216"/>
        <end position="234"/>
    </location>
</feature>
<feature type="transmembrane region" description="Helical" evidence="6">
    <location>
        <begin position="246"/>
        <end position="263"/>
    </location>
</feature>
<evidence type="ECO:0000256" key="2">
    <source>
        <dbReference type="ARBA" id="ARBA00022475"/>
    </source>
</evidence>
<dbReference type="InterPro" id="IPR001851">
    <property type="entry name" value="ABC_transp_permease"/>
</dbReference>
<protein>
    <submittedName>
        <fullName evidence="7">Ribose import permease protein RbsC</fullName>
    </submittedName>
</protein>
<dbReference type="AlphaFoldDB" id="A0A644V071"/>